<organism evidence="1 2">
    <name type="scientific">Escallonia herrerae</name>
    <dbReference type="NCBI Taxonomy" id="1293975"/>
    <lineage>
        <taxon>Eukaryota</taxon>
        <taxon>Viridiplantae</taxon>
        <taxon>Streptophyta</taxon>
        <taxon>Embryophyta</taxon>
        <taxon>Tracheophyta</taxon>
        <taxon>Spermatophyta</taxon>
        <taxon>Magnoliopsida</taxon>
        <taxon>eudicotyledons</taxon>
        <taxon>Gunneridae</taxon>
        <taxon>Pentapetalae</taxon>
        <taxon>asterids</taxon>
        <taxon>campanulids</taxon>
        <taxon>Escalloniales</taxon>
        <taxon>Escalloniaceae</taxon>
        <taxon>Escallonia</taxon>
    </lineage>
</organism>
<evidence type="ECO:0000313" key="1">
    <source>
        <dbReference type="EMBL" id="KAK2998038.1"/>
    </source>
</evidence>
<dbReference type="PANTHER" id="PTHR38382:SF1">
    <property type="entry name" value="RNA-BINDING PROTEIN"/>
    <property type="match status" value="1"/>
</dbReference>
<name>A0AA88UY68_9ASTE</name>
<accession>A0AA88UY68</accession>
<dbReference type="EMBL" id="JAVXUP010003840">
    <property type="protein sequence ID" value="KAK2998038.1"/>
    <property type="molecule type" value="Genomic_DNA"/>
</dbReference>
<evidence type="ECO:0000313" key="2">
    <source>
        <dbReference type="Proteomes" id="UP001188597"/>
    </source>
</evidence>
<comment type="caution">
    <text evidence="1">The sequence shown here is derived from an EMBL/GenBank/DDBJ whole genome shotgun (WGS) entry which is preliminary data.</text>
</comment>
<gene>
    <name evidence="1" type="ORF">RJ639_025233</name>
</gene>
<proteinExistence type="predicted"/>
<reference evidence="1" key="1">
    <citation type="submission" date="2022-12" db="EMBL/GenBank/DDBJ databases">
        <title>Draft genome assemblies for two species of Escallonia (Escalloniales).</title>
        <authorList>
            <person name="Chanderbali A."/>
            <person name="Dervinis C."/>
            <person name="Anghel I."/>
            <person name="Soltis D."/>
            <person name="Soltis P."/>
            <person name="Zapata F."/>
        </authorList>
    </citation>
    <scope>NUCLEOTIDE SEQUENCE</scope>
    <source>
        <strain evidence="1">UCBG64.0493</strain>
        <tissue evidence="1">Leaf</tissue>
    </source>
</reference>
<sequence length="232" mass="25771">MNSKHPSIRIQGQRSISSTFLFRSSNRSSDCKDVQIKAPIRMLACPSPNSSTVGCTKALSYPNQFRCIPFFPGKERPFLSPVTTGDMKGAIKGEDCDKKSGEAEVNCVLDAAFEQLKHSNTEKEDSCIESVVGTSCTYEMRYARKRSNPFEGVEKQSAQKRLLVLGGDRNSKHEGKIRSFMSNEKPKPLFNHYANGSGWWDCNMEGVDNDEVGCNEVWEGVGSTTLGGLEWH</sequence>
<dbReference type="PANTHER" id="PTHR38382">
    <property type="entry name" value="RNA-BINDING PROTEIN"/>
    <property type="match status" value="1"/>
</dbReference>
<dbReference type="AlphaFoldDB" id="A0AA88UY68"/>
<dbReference type="Proteomes" id="UP001188597">
    <property type="component" value="Unassembled WGS sequence"/>
</dbReference>
<keyword evidence="2" id="KW-1185">Reference proteome</keyword>
<protein>
    <submittedName>
        <fullName evidence="1">Uncharacterized protein</fullName>
    </submittedName>
</protein>